<evidence type="ECO:0000313" key="11">
    <source>
        <dbReference type="EMBL" id="CUQ99397.1"/>
    </source>
</evidence>
<keyword evidence="5 10" id="KW-0552">Olfaction</keyword>
<dbReference type="InterPro" id="IPR004117">
    <property type="entry name" value="7tm6_olfct_rcpt"/>
</dbReference>
<evidence type="ECO:0000256" key="3">
    <source>
        <dbReference type="ARBA" id="ARBA00022606"/>
    </source>
</evidence>
<evidence type="ECO:0000256" key="8">
    <source>
        <dbReference type="ARBA" id="ARBA00023170"/>
    </source>
</evidence>
<evidence type="ECO:0000256" key="6">
    <source>
        <dbReference type="ARBA" id="ARBA00022989"/>
    </source>
</evidence>
<dbReference type="GO" id="GO:0007165">
    <property type="term" value="P:signal transduction"/>
    <property type="evidence" value="ECO:0007669"/>
    <property type="project" value="UniProtKB-KW"/>
</dbReference>
<keyword evidence="3 10" id="KW-0716">Sensory transduction</keyword>
<proteinExistence type="evidence at transcript level"/>
<evidence type="ECO:0000256" key="1">
    <source>
        <dbReference type="ARBA" id="ARBA00004651"/>
    </source>
</evidence>
<organism evidence="11">
    <name type="scientific">Manduca sexta</name>
    <name type="common">Tobacco hawkmoth</name>
    <name type="synonym">Tobacco hornworm</name>
    <dbReference type="NCBI Taxonomy" id="7130"/>
    <lineage>
        <taxon>Eukaryota</taxon>
        <taxon>Metazoa</taxon>
        <taxon>Ecdysozoa</taxon>
        <taxon>Arthropoda</taxon>
        <taxon>Hexapoda</taxon>
        <taxon>Insecta</taxon>
        <taxon>Pterygota</taxon>
        <taxon>Neoptera</taxon>
        <taxon>Endopterygota</taxon>
        <taxon>Lepidoptera</taxon>
        <taxon>Glossata</taxon>
        <taxon>Ditrysia</taxon>
        <taxon>Bombycoidea</taxon>
        <taxon>Sphingidae</taxon>
        <taxon>Sphinginae</taxon>
        <taxon>Sphingini</taxon>
        <taxon>Manduca</taxon>
    </lineage>
</organism>
<reference evidence="11" key="1">
    <citation type="submission" date="2015-08" db="EMBL/GenBank/DDBJ databases">
        <title>A reference gene set for chemosensory receptor genes of Manduca sexta.</title>
        <authorList>
            <person name="Koenig C."/>
            <person name="Hirsh A."/>
            <person name="Bucks S."/>
            <person name="Klinner C."/>
            <person name="Vogel H."/>
            <person name="Shukla A."/>
            <person name="Mansfield J.H."/>
            <person name="Morton B."/>
            <person name="Hansson B.S."/>
            <person name="Grosse-Wilde E."/>
        </authorList>
    </citation>
    <scope>NUCLEOTIDE SEQUENCE</scope>
</reference>
<evidence type="ECO:0000256" key="4">
    <source>
        <dbReference type="ARBA" id="ARBA00022692"/>
    </source>
</evidence>
<keyword evidence="2" id="KW-1003">Cell membrane</keyword>
<protein>
    <recommendedName>
        <fullName evidence="10">Odorant receptor</fullName>
    </recommendedName>
</protein>
<comment type="subcellular location">
    <subcellularLocation>
        <location evidence="1 10">Cell membrane</location>
        <topology evidence="1 10">Multi-pass membrane protein</topology>
    </subcellularLocation>
</comment>
<comment type="similarity">
    <text evidence="10">Belongs to the insect chemoreceptor superfamily. Heteromeric odorant receptor channel (TC 1.A.69) family.</text>
</comment>
<dbReference type="PANTHER" id="PTHR21137">
    <property type="entry name" value="ODORANT RECEPTOR"/>
    <property type="match status" value="1"/>
</dbReference>
<keyword evidence="6 10" id="KW-1133">Transmembrane helix</keyword>
<evidence type="ECO:0000256" key="2">
    <source>
        <dbReference type="ARBA" id="ARBA00022475"/>
    </source>
</evidence>
<dbReference type="Proteomes" id="UP000791440">
    <property type="component" value="Unassembled WGS sequence"/>
</dbReference>
<evidence type="ECO:0000256" key="10">
    <source>
        <dbReference type="RuleBase" id="RU351113"/>
    </source>
</evidence>
<keyword evidence="9 10" id="KW-0807">Transducer</keyword>
<dbReference type="GO" id="GO:0004984">
    <property type="term" value="F:olfactory receptor activity"/>
    <property type="evidence" value="ECO:0007669"/>
    <property type="project" value="InterPro"/>
</dbReference>
<evidence type="ECO:0000313" key="13">
    <source>
        <dbReference type="Proteomes" id="UP000791440"/>
    </source>
</evidence>
<dbReference type="OrthoDB" id="7604726at2759"/>
<keyword evidence="7 10" id="KW-0472">Membrane</keyword>
<dbReference type="AlphaFoldDB" id="A0A0P1IW45"/>
<keyword evidence="4 10" id="KW-0812">Transmembrane</keyword>
<dbReference type="EMBL" id="JH668395">
    <property type="protein sequence ID" value="KAG6450905.1"/>
    <property type="molecule type" value="Genomic_DNA"/>
</dbReference>
<gene>
    <name evidence="11" type="primary">OR-13</name>
    <name evidence="12" type="ORF">O3G_MSEX006830</name>
</gene>
<keyword evidence="8 10" id="KW-0675">Receptor</keyword>
<feature type="transmembrane region" description="Helical" evidence="10">
    <location>
        <begin position="32"/>
        <end position="53"/>
    </location>
</feature>
<evidence type="ECO:0000256" key="9">
    <source>
        <dbReference type="ARBA" id="ARBA00023224"/>
    </source>
</evidence>
<evidence type="ECO:0000313" key="12">
    <source>
        <dbReference type="EMBL" id="KAG6450905.1"/>
    </source>
</evidence>
<reference evidence="12" key="2">
    <citation type="journal article" date="2016" name="Insect Biochem. Mol. Biol.">
        <title>Multifaceted biological insights from a draft genome sequence of the tobacco hornworm moth, Manduca sexta.</title>
        <authorList>
            <person name="Kanost M.R."/>
            <person name="Arrese E.L."/>
            <person name="Cao X."/>
            <person name="Chen Y.R."/>
            <person name="Chellapilla S."/>
            <person name="Goldsmith M.R."/>
            <person name="Grosse-Wilde E."/>
            <person name="Heckel D.G."/>
            <person name="Herndon N."/>
            <person name="Jiang H."/>
            <person name="Papanicolaou A."/>
            <person name="Qu J."/>
            <person name="Soulages J.L."/>
            <person name="Vogel H."/>
            <person name="Walters J."/>
            <person name="Waterhouse R.M."/>
            <person name="Ahn S.J."/>
            <person name="Almeida F.C."/>
            <person name="An C."/>
            <person name="Aqrawi P."/>
            <person name="Bretschneider A."/>
            <person name="Bryant W.B."/>
            <person name="Bucks S."/>
            <person name="Chao H."/>
            <person name="Chevignon G."/>
            <person name="Christen J.M."/>
            <person name="Clarke D.F."/>
            <person name="Dittmer N.T."/>
            <person name="Ferguson L.C.F."/>
            <person name="Garavelou S."/>
            <person name="Gordon K.H.J."/>
            <person name="Gunaratna R.T."/>
            <person name="Han Y."/>
            <person name="Hauser F."/>
            <person name="He Y."/>
            <person name="Heidel-Fischer H."/>
            <person name="Hirsh A."/>
            <person name="Hu Y."/>
            <person name="Jiang H."/>
            <person name="Kalra D."/>
            <person name="Klinner C."/>
            <person name="Konig C."/>
            <person name="Kovar C."/>
            <person name="Kroll A.R."/>
            <person name="Kuwar S.S."/>
            <person name="Lee S.L."/>
            <person name="Lehman R."/>
            <person name="Li K."/>
            <person name="Li Z."/>
            <person name="Liang H."/>
            <person name="Lovelace S."/>
            <person name="Lu Z."/>
            <person name="Mansfield J.H."/>
            <person name="McCulloch K.J."/>
            <person name="Mathew T."/>
            <person name="Morton B."/>
            <person name="Muzny D.M."/>
            <person name="Neunemann D."/>
            <person name="Ongeri F."/>
            <person name="Pauchet Y."/>
            <person name="Pu L.L."/>
            <person name="Pyrousis I."/>
            <person name="Rao X.J."/>
            <person name="Redding A."/>
            <person name="Roesel C."/>
            <person name="Sanchez-Gracia A."/>
            <person name="Schaack S."/>
            <person name="Shukla A."/>
            <person name="Tetreau G."/>
            <person name="Wang Y."/>
            <person name="Xiong G.H."/>
            <person name="Traut W."/>
            <person name="Walsh T.K."/>
            <person name="Worley K.C."/>
            <person name="Wu D."/>
            <person name="Wu W."/>
            <person name="Wu Y.Q."/>
            <person name="Zhang X."/>
            <person name="Zou Z."/>
            <person name="Zucker H."/>
            <person name="Briscoe A.D."/>
            <person name="Burmester T."/>
            <person name="Clem R.J."/>
            <person name="Feyereisen R."/>
            <person name="Grimmelikhuijzen C.J.P."/>
            <person name="Hamodrakas S.J."/>
            <person name="Hansson B.S."/>
            <person name="Huguet E."/>
            <person name="Jermiin L.S."/>
            <person name="Lan Q."/>
            <person name="Lehman H.K."/>
            <person name="Lorenzen M."/>
            <person name="Merzendorfer H."/>
            <person name="Michalopoulos I."/>
            <person name="Morton D.B."/>
            <person name="Muthukrishnan S."/>
            <person name="Oakeshott J.G."/>
            <person name="Palmer W."/>
            <person name="Park Y."/>
            <person name="Passarelli A.L."/>
            <person name="Rozas J."/>
            <person name="Schwartz L.M."/>
            <person name="Smith W."/>
            <person name="Southgate A."/>
            <person name="Vilcinskas A."/>
            <person name="Vogt R."/>
            <person name="Wang P."/>
            <person name="Werren J."/>
            <person name="Yu X.Q."/>
            <person name="Zhou J.J."/>
            <person name="Brown S.J."/>
            <person name="Scherer S.E."/>
            <person name="Richards S."/>
            <person name="Blissard G.W."/>
        </authorList>
    </citation>
    <scope>NUCLEOTIDE SEQUENCE</scope>
</reference>
<keyword evidence="13" id="KW-1185">Reference proteome</keyword>
<dbReference type="EMBL" id="LN885108">
    <property type="protein sequence ID" value="CUQ99397.1"/>
    <property type="molecule type" value="mRNA"/>
</dbReference>
<name>A0A0P1IW45_MANSE</name>
<evidence type="ECO:0000256" key="5">
    <source>
        <dbReference type="ARBA" id="ARBA00022725"/>
    </source>
</evidence>
<dbReference type="Pfam" id="PF02949">
    <property type="entry name" value="7tm_6"/>
    <property type="match status" value="1"/>
</dbReference>
<evidence type="ECO:0000256" key="7">
    <source>
        <dbReference type="ARBA" id="ARBA00023136"/>
    </source>
</evidence>
<dbReference type="PANTHER" id="PTHR21137:SF35">
    <property type="entry name" value="ODORANT RECEPTOR 19A-RELATED"/>
    <property type="match status" value="1"/>
</dbReference>
<feature type="transmembrane region" description="Helical" evidence="10">
    <location>
        <begin position="73"/>
        <end position="91"/>
    </location>
</feature>
<dbReference type="GO" id="GO:0005886">
    <property type="term" value="C:plasma membrane"/>
    <property type="evidence" value="ECO:0007669"/>
    <property type="project" value="UniProtKB-SubCell"/>
</dbReference>
<dbReference type="GO" id="GO:0005549">
    <property type="term" value="F:odorant binding"/>
    <property type="evidence" value="ECO:0007669"/>
    <property type="project" value="InterPro"/>
</dbReference>
<sequence length="397" mass="46433">MSTFDLKFETVFKVTMTCLHLNRAHPNIPRNIYWMAQFTPILALSILSFLLLGNSFLFHDVQSGNYTEASKNGVMAIVAFTIIVKYVILLYRQKDIKNLIATVNDDYEIAKDFCREEQDIVRKYAQKGVTACKFWLVSTFMTSSIFPIKAFVLMAYYYIYKGEVHLVPMFDMTYPGTMERDKNIIPIFCLLFFLCFLFDCFAGTMYIGFDPLVPIFMLHTCGQLELLSRRIIKLFADNKNPRIIEKELKLIIIKLQGLYRFVDLIKTYFAVLFEYNMKTTTFMMPLTAFQVLEALRRGQLNLEFTSFLTACMLQFYLPCYYSDLLMENNRNFRQAIYSCGWEKQPDKGVRQLILFMMTRASLTLGITTVFYEICLDTFAEMCRQSYAIFNLMNAAWS</sequence>
<accession>A0A0P1IW45</accession>
<feature type="transmembrane region" description="Helical" evidence="10">
    <location>
        <begin position="184"/>
        <end position="209"/>
    </location>
</feature>
<reference evidence="12" key="3">
    <citation type="submission" date="2020-12" db="EMBL/GenBank/DDBJ databases">
        <authorList>
            <person name="Kanost M."/>
        </authorList>
    </citation>
    <scope>NUCLEOTIDE SEQUENCE</scope>
</reference>
<comment type="caution">
    <text evidence="10">Lacks conserved residue(s) required for the propagation of feature annotation.</text>
</comment>